<keyword evidence="5" id="KW-0235">DNA replication</keyword>
<feature type="domain" description="DNA polymerase III delta N-terminal" evidence="10">
    <location>
        <begin position="21"/>
        <end position="130"/>
    </location>
</feature>
<dbReference type="InterPro" id="IPR010372">
    <property type="entry name" value="DNA_pol3_delta_N"/>
</dbReference>
<evidence type="ECO:0000256" key="8">
    <source>
        <dbReference type="ARBA" id="ARBA00049244"/>
    </source>
</evidence>
<organism evidence="11 12">
    <name type="scientific">Tahibacter harae</name>
    <dbReference type="NCBI Taxonomy" id="2963937"/>
    <lineage>
        <taxon>Bacteria</taxon>
        <taxon>Pseudomonadati</taxon>
        <taxon>Pseudomonadota</taxon>
        <taxon>Gammaproteobacteria</taxon>
        <taxon>Lysobacterales</taxon>
        <taxon>Rhodanobacteraceae</taxon>
        <taxon>Tahibacter</taxon>
    </lineage>
</organism>
<dbReference type="CDD" id="cd18138">
    <property type="entry name" value="HLD_clamp_pol_III_delta"/>
    <property type="match status" value="1"/>
</dbReference>
<keyword evidence="3 11" id="KW-0808">Transferase</keyword>
<dbReference type="InterPro" id="IPR005790">
    <property type="entry name" value="DNA_polIII_delta"/>
</dbReference>
<evidence type="ECO:0000256" key="1">
    <source>
        <dbReference type="ARBA" id="ARBA00012417"/>
    </source>
</evidence>
<dbReference type="Proteomes" id="UP001165498">
    <property type="component" value="Unassembled WGS sequence"/>
</dbReference>
<gene>
    <name evidence="11" type="primary">holA</name>
    <name evidence="11" type="ORF">NM961_11315</name>
</gene>
<evidence type="ECO:0000256" key="6">
    <source>
        <dbReference type="ARBA" id="ARBA00022932"/>
    </source>
</evidence>
<dbReference type="EMBL" id="JANFQO010000009">
    <property type="protein sequence ID" value="MCQ4165301.1"/>
    <property type="molecule type" value="Genomic_DNA"/>
</dbReference>
<evidence type="ECO:0000313" key="12">
    <source>
        <dbReference type="Proteomes" id="UP001165498"/>
    </source>
</evidence>
<keyword evidence="12" id="KW-1185">Reference proteome</keyword>
<dbReference type="PANTHER" id="PTHR34388:SF1">
    <property type="entry name" value="DNA POLYMERASE III SUBUNIT DELTA"/>
    <property type="match status" value="1"/>
</dbReference>
<dbReference type="Pfam" id="PF06144">
    <property type="entry name" value="DNA_pol3_delta"/>
    <property type="match status" value="1"/>
</dbReference>
<proteinExistence type="inferred from homology"/>
<keyword evidence="4 11" id="KW-0548">Nucleotidyltransferase</keyword>
<accession>A0ABT1QSM4</accession>
<comment type="caution">
    <text evidence="11">The sequence shown here is derived from an EMBL/GenBank/DDBJ whole genome shotgun (WGS) entry which is preliminary data.</text>
</comment>
<comment type="similarity">
    <text evidence="7">Belongs to the DNA polymerase HolA subunit family.</text>
</comment>
<comment type="catalytic activity">
    <reaction evidence="8">
        <text>DNA(n) + a 2'-deoxyribonucleoside 5'-triphosphate = DNA(n+1) + diphosphate</text>
        <dbReference type="Rhea" id="RHEA:22508"/>
        <dbReference type="Rhea" id="RHEA-COMP:17339"/>
        <dbReference type="Rhea" id="RHEA-COMP:17340"/>
        <dbReference type="ChEBI" id="CHEBI:33019"/>
        <dbReference type="ChEBI" id="CHEBI:61560"/>
        <dbReference type="ChEBI" id="CHEBI:173112"/>
        <dbReference type="EC" id="2.7.7.7"/>
    </reaction>
</comment>
<protein>
    <recommendedName>
        <fullName evidence="2 9">DNA polymerase III subunit delta</fullName>
        <ecNumber evidence="1 9">2.7.7.7</ecNumber>
    </recommendedName>
</protein>
<evidence type="ECO:0000256" key="3">
    <source>
        <dbReference type="ARBA" id="ARBA00022679"/>
    </source>
</evidence>
<dbReference type="PANTHER" id="PTHR34388">
    <property type="entry name" value="DNA POLYMERASE III SUBUNIT DELTA"/>
    <property type="match status" value="1"/>
</dbReference>
<dbReference type="RefSeq" id="WP_255914440.1">
    <property type="nucleotide sequence ID" value="NZ_JANFQO010000009.1"/>
</dbReference>
<keyword evidence="6" id="KW-0239">DNA-directed DNA polymerase</keyword>
<evidence type="ECO:0000256" key="4">
    <source>
        <dbReference type="ARBA" id="ARBA00022695"/>
    </source>
</evidence>
<evidence type="ECO:0000256" key="7">
    <source>
        <dbReference type="ARBA" id="ARBA00034754"/>
    </source>
</evidence>
<evidence type="ECO:0000256" key="5">
    <source>
        <dbReference type="ARBA" id="ARBA00022705"/>
    </source>
</evidence>
<dbReference type="InterPro" id="IPR027417">
    <property type="entry name" value="P-loop_NTPase"/>
</dbReference>
<name>A0ABT1QSM4_9GAMM</name>
<dbReference type="SUPFAM" id="SSF48019">
    <property type="entry name" value="post-AAA+ oligomerization domain-like"/>
    <property type="match status" value="1"/>
</dbReference>
<dbReference type="GO" id="GO:0003887">
    <property type="term" value="F:DNA-directed DNA polymerase activity"/>
    <property type="evidence" value="ECO:0007669"/>
    <property type="project" value="UniProtKB-EC"/>
</dbReference>
<dbReference type="InterPro" id="IPR008921">
    <property type="entry name" value="DNA_pol3_clamp-load_cplx_C"/>
</dbReference>
<evidence type="ECO:0000256" key="9">
    <source>
        <dbReference type="NCBIfam" id="TIGR01128"/>
    </source>
</evidence>
<sequence length="340" mass="36853">MSLSLAQLRQHLAGDVLKPVYFLAGEEHLLLIEAADALRARARELGYLEREVLDAESGFDWDDLARAASGMSLFASRKLIDLRVPTGKPNKDGAAAIIEYCGRPPPDTVLLITSTQWSKQHHAAWVDTVESVGVFVPLPPLRPEDLPAWIGQRMASRGIKAGRDAIDLLAERVEGNLLAAAQEVDKLALLAGDRLLDAATLEDLVADSARYDAFKLTDAALGGDAARALRIAAGLRAEGEQVPGLMGLLLYQLQIMVRLAAAPNPAQAFRAERIYPAREAVYRKALQRGNLSHWEQCLAQAAQIDRISKGRGAGDAWVELERLLAAMALPRSSHLLAAIT</sequence>
<evidence type="ECO:0000313" key="11">
    <source>
        <dbReference type="EMBL" id="MCQ4165301.1"/>
    </source>
</evidence>
<reference evidence="11" key="1">
    <citation type="submission" date="2022-07" db="EMBL/GenBank/DDBJ databases">
        <title>Tahibacter sp., a new gammaproteobacterium isolated from the silt sample collected at pig farm.</title>
        <authorList>
            <person name="Chen H."/>
        </authorList>
    </citation>
    <scope>NUCLEOTIDE SEQUENCE</scope>
    <source>
        <strain evidence="11">P2K</strain>
    </source>
</reference>
<dbReference type="Gene3D" id="1.10.8.60">
    <property type="match status" value="1"/>
</dbReference>
<dbReference type="EC" id="2.7.7.7" evidence="1 9"/>
<evidence type="ECO:0000256" key="2">
    <source>
        <dbReference type="ARBA" id="ARBA00017703"/>
    </source>
</evidence>
<dbReference type="NCBIfam" id="TIGR01128">
    <property type="entry name" value="holA"/>
    <property type="match status" value="1"/>
</dbReference>
<dbReference type="SUPFAM" id="SSF52540">
    <property type="entry name" value="P-loop containing nucleoside triphosphate hydrolases"/>
    <property type="match status" value="1"/>
</dbReference>
<dbReference type="Gene3D" id="3.40.50.300">
    <property type="entry name" value="P-loop containing nucleotide triphosphate hydrolases"/>
    <property type="match status" value="1"/>
</dbReference>
<dbReference type="Gene3D" id="1.20.272.10">
    <property type="match status" value="1"/>
</dbReference>
<evidence type="ECO:0000259" key="10">
    <source>
        <dbReference type="Pfam" id="PF06144"/>
    </source>
</evidence>